<evidence type="ECO:0000256" key="5">
    <source>
        <dbReference type="SAM" id="MobiDB-lite"/>
    </source>
</evidence>
<feature type="compositionally biased region" description="Basic and acidic residues" evidence="5">
    <location>
        <begin position="900"/>
        <end position="937"/>
    </location>
</feature>
<feature type="compositionally biased region" description="Basic and acidic residues" evidence="5">
    <location>
        <begin position="871"/>
        <end position="881"/>
    </location>
</feature>
<evidence type="ECO:0000256" key="3">
    <source>
        <dbReference type="ARBA" id="ARBA00023242"/>
    </source>
</evidence>
<feature type="region of interest" description="Disordered" evidence="5">
    <location>
        <begin position="523"/>
        <end position="965"/>
    </location>
</feature>
<dbReference type="InterPro" id="IPR034880">
    <property type="entry name" value="LARP6_RRM"/>
</dbReference>
<gene>
    <name evidence="9" type="ORF">BRAFLDRAFT_125729</name>
</gene>
<sequence length="1516" mass="167439">MVALAVGRTTVVTFDVRNCDVLKFNNKLSSNTPATVVVYRCKDNSMEVEECREYGYSLVRTIAAGRFGDIKQATIMDCMPTRRGHGLGHTRHQQDIHVAVKIYNKGKPNYELFQREADMLQKLEHPLVMYVHQCFFTIDRAYLVMEYCGMNGRLGEFIQQYRAGRGVGLAEDVVRHFTLQLVDGMKYVHKRGIVHRDLTADNVLLDDKYNIKITGFNYATQLEKGCELVSRNEPNFLENMKTSALEYTPPEILCQEEYLGKPADVWSMGVVFYMMVAGEKPFIAPPHEFPLVRVDLYAKEICERQPIYDNFMVSKEAKRLARKLLQLDPAKRPTLRQLRGSLSNWVYLALGPNQVENIARAHKRKYEKLENIARAHKRKYQQQGRAEKGETVAGDQGETDPEPLFIHRTYDFMEETPAPLRSTPELVHRRKVDDDASHADSDRSGNVDADLSARKRRSRDASHADSDRSGNVDTDLSARKRRGRDASHADSDRSGNVDADLSARKHRGRRLVFMTQKGVENLMERNTFAPKPPSERKCAVADEVAPPSGHHPSSQMTQKDIGDLGAGFVPKPPPGKKSAGVAAPQSGQHPSSQMTRTQKDIGDLGADFVPKPPPGKKSVGVAAPQSGQPQSSRAQTRKREGRVPQESVSKREKGGELPANKTSRFRAQIPSPCLTPPPECLTQEEPEEAQIRKKERMESGSQGEEDGKLTANKTFRFQARVPSPDLTPPPECLDLEPNEDERKTAPMTQKSIDSLIDATTFAPKRPPRKKSTAAGMVARPSGQHQSSRASRAHITLKHKRVISSGGRTENVKSSKDGSQVAHSTAFRWHAERLSPCPSPPPECLVQEEPADGVLGDSGPSLKRSTPMRSQRHPDVGPREEERGDGEDGSVRRSNIRGTKSRSDGDMKRTSRKSKGDVRSAMKRTEAIVSQRMDDSSTRKRGKSRSQKHHQDGAEADVDGGHALRKTSGRVARKLLRGEMSEAGAAVGAAEGGQAWEGVPSGTAAAAQEEGHNAEVLIVPDKAQLAVHITSMQEYDGNEADTGSVDSRDVSPFVSPRASRDPSPEPSADGGEWTPPDDELKDKIIKQVEFYFSDANILKDAFLLKHVRRNKEGLVNIKLITSFRKVKSLTKDWRAVAYSLKQAESLRLNEEGTKVGRKEPLPDYDETTPSRTIVAMNLGVENPTIEKVSAMFSHCGEIALIRIIRPGGMIPQDVRKHMSRHPELGNNVCAVVEFEKHESAQMSVDMMSAKDDWRKGIHVALLAPCGKKKDKKERQDAERKGKEDTHSEGEGDLKAKKDKQKKKKRRSRVEELAHGDEPAVYSSGSSDVEVDGLSPSPPHRSQHKLSPSYAHALDPNRLSPGSSPRSSPANSPRNSPRMQRKGRGSGVSPLASSPKSSPRPSPMTSPEMRRKRVDAAAGGDWDPGASHSPWVQRRLLAAQEAARMSDTSPGTSPLLPRKRTDSNTSLGLRPRTDSNASTGSAGGGPHMVLIRQPRAPDGSGGFHPGIGRRKPLQEDTN</sequence>
<protein>
    <recommendedName>
        <fullName evidence="10">Non-specific serine/threonine protein kinase</fullName>
    </recommendedName>
</protein>
<dbReference type="SUPFAM" id="SSF54928">
    <property type="entry name" value="RNA-binding domain, RBD"/>
    <property type="match status" value="1"/>
</dbReference>
<dbReference type="eggNOG" id="KOG1855">
    <property type="taxonomic scope" value="Eukaryota"/>
</dbReference>
<evidence type="ECO:0000256" key="1">
    <source>
        <dbReference type="ARBA" id="ARBA00004123"/>
    </source>
</evidence>
<dbReference type="eggNOG" id="KOG0586">
    <property type="taxonomic scope" value="Eukaryota"/>
</dbReference>
<evidence type="ECO:0000259" key="8">
    <source>
        <dbReference type="PROSITE" id="PS51938"/>
    </source>
</evidence>
<dbReference type="GO" id="GO:0005634">
    <property type="term" value="C:nucleus"/>
    <property type="evidence" value="ECO:0007669"/>
    <property type="project" value="UniProtKB-SubCell"/>
</dbReference>
<feature type="compositionally biased region" description="Basic and acidic residues" evidence="5">
    <location>
        <begin position="459"/>
        <end position="470"/>
    </location>
</feature>
<name>C3ZKS9_BRAFL</name>
<dbReference type="InterPro" id="IPR008266">
    <property type="entry name" value="Tyr_kinase_AS"/>
</dbReference>
<feature type="compositionally biased region" description="Basic and acidic residues" evidence="5">
    <location>
        <begin position="689"/>
        <end position="698"/>
    </location>
</feature>
<dbReference type="GO" id="GO:0005524">
    <property type="term" value="F:ATP binding"/>
    <property type="evidence" value="ECO:0007669"/>
    <property type="project" value="InterPro"/>
</dbReference>
<evidence type="ECO:0000256" key="4">
    <source>
        <dbReference type="PROSITE-ProRule" id="PRU00332"/>
    </source>
</evidence>
<dbReference type="GO" id="GO:0004672">
    <property type="term" value="F:protein kinase activity"/>
    <property type="evidence" value="ECO:0007669"/>
    <property type="project" value="InterPro"/>
</dbReference>
<feature type="region of interest" description="Disordered" evidence="5">
    <location>
        <begin position="376"/>
        <end position="403"/>
    </location>
</feature>
<dbReference type="PROSITE" id="PS50961">
    <property type="entry name" value="HTH_LA"/>
    <property type="match status" value="1"/>
</dbReference>
<feature type="compositionally biased region" description="Basic and acidic residues" evidence="5">
    <location>
        <begin position="637"/>
        <end position="655"/>
    </location>
</feature>
<dbReference type="InterPro" id="IPR036388">
    <property type="entry name" value="WH-like_DNA-bd_sf"/>
</dbReference>
<accession>C3ZKS9</accession>
<feature type="compositionally biased region" description="Basic and acidic residues" evidence="5">
    <location>
        <begin position="1307"/>
        <end position="1316"/>
    </location>
</feature>
<dbReference type="InterPro" id="IPR006630">
    <property type="entry name" value="La_HTH"/>
</dbReference>
<reference evidence="9" key="1">
    <citation type="journal article" date="2008" name="Nature">
        <title>The amphioxus genome and the evolution of the chordate karyotype.</title>
        <authorList>
            <consortium name="US DOE Joint Genome Institute (JGI-PGF)"/>
            <person name="Putnam N.H."/>
            <person name="Butts T."/>
            <person name="Ferrier D.E.K."/>
            <person name="Furlong R.F."/>
            <person name="Hellsten U."/>
            <person name="Kawashima T."/>
            <person name="Robinson-Rechavi M."/>
            <person name="Shoguchi E."/>
            <person name="Terry A."/>
            <person name="Yu J.-K."/>
            <person name="Benito-Gutierrez E.L."/>
            <person name="Dubchak I."/>
            <person name="Garcia-Fernandez J."/>
            <person name="Gibson-Brown J.J."/>
            <person name="Grigoriev I.V."/>
            <person name="Horton A.C."/>
            <person name="de Jong P.J."/>
            <person name="Jurka J."/>
            <person name="Kapitonov V.V."/>
            <person name="Kohara Y."/>
            <person name="Kuroki Y."/>
            <person name="Lindquist E."/>
            <person name="Lucas S."/>
            <person name="Osoegawa K."/>
            <person name="Pennacchio L.A."/>
            <person name="Salamov A.A."/>
            <person name="Satou Y."/>
            <person name="Sauka-Spengler T."/>
            <person name="Schmutz J."/>
            <person name="Shin-I T."/>
            <person name="Toyoda A."/>
            <person name="Bronner-Fraser M."/>
            <person name="Fujiyama A."/>
            <person name="Holland L.Z."/>
            <person name="Holland P.W.H."/>
            <person name="Satoh N."/>
            <person name="Rokhsar D.S."/>
        </authorList>
    </citation>
    <scope>NUCLEOTIDE SEQUENCE [LARGE SCALE GENOMIC DNA]</scope>
    <source>
        <strain evidence="9">S238N-H82</strain>
        <tissue evidence="9">Testes</tissue>
    </source>
</reference>
<dbReference type="InterPro" id="IPR000719">
    <property type="entry name" value="Prot_kinase_dom"/>
</dbReference>
<dbReference type="PROSITE" id="PS51938">
    <property type="entry name" value="SUZ_C"/>
    <property type="match status" value="1"/>
</dbReference>
<evidence type="ECO:0000259" key="7">
    <source>
        <dbReference type="PROSITE" id="PS50961"/>
    </source>
</evidence>
<feature type="compositionally biased region" description="Low complexity" evidence="5">
    <location>
        <begin position="1414"/>
        <end position="1424"/>
    </location>
</feature>
<dbReference type="PROSITE" id="PS00109">
    <property type="entry name" value="PROTEIN_KINASE_TYR"/>
    <property type="match status" value="1"/>
</dbReference>
<dbReference type="Pfam" id="PF00069">
    <property type="entry name" value="Pkinase"/>
    <property type="match status" value="1"/>
</dbReference>
<evidence type="ECO:0000313" key="9">
    <source>
        <dbReference type="EMBL" id="EEN46830.1"/>
    </source>
</evidence>
<feature type="domain" description="Protein kinase" evidence="6">
    <location>
        <begin position="56"/>
        <end position="346"/>
    </location>
</feature>
<feature type="compositionally biased region" description="Low complexity" evidence="5">
    <location>
        <begin position="1385"/>
        <end position="1395"/>
    </location>
</feature>
<dbReference type="Gene3D" id="3.30.70.330">
    <property type="match status" value="1"/>
</dbReference>
<dbReference type="GO" id="GO:0003723">
    <property type="term" value="F:RNA binding"/>
    <property type="evidence" value="ECO:0007669"/>
    <property type="project" value="UniProtKB-UniRule"/>
</dbReference>
<keyword evidence="2 4" id="KW-0694">RNA-binding</keyword>
<feature type="compositionally biased region" description="Basic residues" evidence="5">
    <location>
        <begin position="1295"/>
        <end position="1306"/>
    </location>
</feature>
<dbReference type="InterPro" id="IPR012677">
    <property type="entry name" value="Nucleotide-bd_a/b_plait_sf"/>
</dbReference>
<dbReference type="PANTHER" id="PTHR34551:SF2">
    <property type="entry name" value="GLUTAMATE RICH 3"/>
    <property type="match status" value="1"/>
</dbReference>
<dbReference type="InParanoid" id="C3ZKS9"/>
<dbReference type="PROSITE" id="PS50011">
    <property type="entry name" value="PROTEIN_KINASE_DOM"/>
    <property type="match status" value="1"/>
</dbReference>
<dbReference type="STRING" id="7739.C3ZKS9"/>
<feature type="region of interest" description="Disordered" evidence="5">
    <location>
        <begin position="415"/>
        <end position="503"/>
    </location>
</feature>
<dbReference type="SMART" id="SM00715">
    <property type="entry name" value="LA"/>
    <property type="match status" value="1"/>
</dbReference>
<feature type="compositionally biased region" description="Low complexity" evidence="5">
    <location>
        <begin position="1354"/>
        <end position="1376"/>
    </location>
</feature>
<dbReference type="SUPFAM" id="SSF46785">
    <property type="entry name" value="Winged helix' DNA-binding domain"/>
    <property type="match status" value="1"/>
</dbReference>
<dbReference type="Pfam" id="PF05383">
    <property type="entry name" value="La"/>
    <property type="match status" value="1"/>
</dbReference>
<evidence type="ECO:0008006" key="10">
    <source>
        <dbReference type="Google" id="ProtNLM"/>
    </source>
</evidence>
<feature type="compositionally biased region" description="Basic residues" evidence="5">
    <location>
        <begin position="790"/>
        <end position="801"/>
    </location>
</feature>
<feature type="compositionally biased region" description="Basic residues" evidence="5">
    <location>
        <begin position="938"/>
        <end position="947"/>
    </location>
</feature>
<proteinExistence type="predicted"/>
<dbReference type="SUPFAM" id="SSF56112">
    <property type="entry name" value="Protein kinase-like (PK-like)"/>
    <property type="match status" value="1"/>
</dbReference>
<feature type="compositionally biased region" description="Basic and acidic residues" evidence="5">
    <location>
        <begin position="431"/>
        <end position="445"/>
    </location>
</feature>
<dbReference type="Gene3D" id="1.10.510.10">
    <property type="entry name" value="Transferase(Phosphotransferase) domain 1"/>
    <property type="match status" value="1"/>
</dbReference>
<dbReference type="InterPro" id="IPR024642">
    <property type="entry name" value="SUZ-C"/>
</dbReference>
<feature type="compositionally biased region" description="Polar residues" evidence="5">
    <location>
        <begin position="585"/>
        <end position="596"/>
    </location>
</feature>
<feature type="compositionally biased region" description="Basic and acidic residues" evidence="5">
    <location>
        <begin position="1271"/>
        <end position="1294"/>
    </location>
</feature>
<dbReference type="FunFam" id="1.10.10.10:FF:000158">
    <property type="entry name" value="La ribonucleoprotein domain family member 7"/>
    <property type="match status" value="1"/>
</dbReference>
<feature type="domain" description="SUZ-C" evidence="8">
    <location>
        <begin position="1460"/>
        <end position="1505"/>
    </location>
</feature>
<keyword evidence="3" id="KW-0539">Nucleus</keyword>
<feature type="compositionally biased region" description="Low complexity" evidence="5">
    <location>
        <begin position="1431"/>
        <end position="1441"/>
    </location>
</feature>
<dbReference type="CDD" id="cd08033">
    <property type="entry name" value="LARP_6"/>
    <property type="match status" value="1"/>
</dbReference>
<feature type="compositionally biased region" description="Basic and acidic residues" evidence="5">
    <location>
        <begin position="484"/>
        <end position="495"/>
    </location>
</feature>
<feature type="region of interest" description="Disordered" evidence="5">
    <location>
        <begin position="1265"/>
        <end position="1516"/>
    </location>
</feature>
<dbReference type="InterPro" id="IPR035979">
    <property type="entry name" value="RBD_domain_sf"/>
</dbReference>
<evidence type="ECO:0000259" key="6">
    <source>
        <dbReference type="PROSITE" id="PS50011"/>
    </source>
</evidence>
<comment type="subcellular location">
    <subcellularLocation>
        <location evidence="1">Nucleus</location>
    </subcellularLocation>
</comment>
<feature type="compositionally biased region" description="Polar residues" evidence="5">
    <location>
        <begin position="625"/>
        <end position="634"/>
    </location>
</feature>
<dbReference type="PANTHER" id="PTHR34551">
    <property type="entry name" value="GLUTAMATE-RICH 3"/>
    <property type="match status" value="1"/>
</dbReference>
<dbReference type="InterPro" id="IPR036390">
    <property type="entry name" value="WH_DNA-bd_sf"/>
</dbReference>
<dbReference type="Gene3D" id="1.10.10.10">
    <property type="entry name" value="Winged helix-like DNA-binding domain superfamily/Winged helix DNA-binding domain"/>
    <property type="match status" value="1"/>
</dbReference>
<dbReference type="EMBL" id="GG666639">
    <property type="protein sequence ID" value="EEN46830.1"/>
    <property type="molecule type" value="Genomic_DNA"/>
</dbReference>
<evidence type="ECO:0000256" key="2">
    <source>
        <dbReference type="ARBA" id="ARBA00022884"/>
    </source>
</evidence>
<feature type="region of interest" description="Disordered" evidence="5">
    <location>
        <begin position="1034"/>
        <end position="1077"/>
    </location>
</feature>
<organism>
    <name type="scientific">Branchiostoma floridae</name>
    <name type="common">Florida lancelet</name>
    <name type="synonym">Amphioxus</name>
    <dbReference type="NCBI Taxonomy" id="7739"/>
    <lineage>
        <taxon>Eukaryota</taxon>
        <taxon>Metazoa</taxon>
        <taxon>Chordata</taxon>
        <taxon>Cephalochordata</taxon>
        <taxon>Leptocardii</taxon>
        <taxon>Amphioxiformes</taxon>
        <taxon>Branchiostomatidae</taxon>
        <taxon>Branchiostoma</taxon>
    </lineage>
</organism>
<dbReference type="InterPro" id="IPR011009">
    <property type="entry name" value="Kinase-like_dom_sf"/>
</dbReference>
<feature type="domain" description="HTH La-type RNA-binding" evidence="7">
    <location>
        <begin position="1073"/>
        <end position="1164"/>
    </location>
</feature>
<dbReference type="CDD" id="cd12289">
    <property type="entry name" value="RRM_LARP6"/>
    <property type="match status" value="1"/>
</dbReference>